<keyword evidence="1" id="KW-0472">Membrane</keyword>
<protein>
    <submittedName>
        <fullName evidence="2">Uncharacterized protein</fullName>
    </submittedName>
</protein>
<evidence type="ECO:0000313" key="3">
    <source>
        <dbReference type="Proteomes" id="UP001642483"/>
    </source>
</evidence>
<gene>
    <name evidence="2" type="ORF">CVLEPA_LOCUS10176</name>
</gene>
<organism evidence="2 3">
    <name type="scientific">Clavelina lepadiformis</name>
    <name type="common">Light-bulb sea squirt</name>
    <name type="synonym">Ascidia lepadiformis</name>
    <dbReference type="NCBI Taxonomy" id="159417"/>
    <lineage>
        <taxon>Eukaryota</taxon>
        <taxon>Metazoa</taxon>
        <taxon>Chordata</taxon>
        <taxon>Tunicata</taxon>
        <taxon>Ascidiacea</taxon>
        <taxon>Aplousobranchia</taxon>
        <taxon>Clavelinidae</taxon>
        <taxon>Clavelina</taxon>
    </lineage>
</organism>
<accession>A0ABP0FKQ5</accession>
<feature type="transmembrane region" description="Helical" evidence="1">
    <location>
        <begin position="20"/>
        <end position="47"/>
    </location>
</feature>
<dbReference type="Proteomes" id="UP001642483">
    <property type="component" value="Unassembled WGS sequence"/>
</dbReference>
<name>A0ABP0FKQ5_CLALP</name>
<keyword evidence="1" id="KW-0812">Transmembrane</keyword>
<reference evidence="2 3" key="1">
    <citation type="submission" date="2024-02" db="EMBL/GenBank/DDBJ databases">
        <authorList>
            <person name="Daric V."/>
            <person name="Darras S."/>
        </authorList>
    </citation>
    <scope>NUCLEOTIDE SEQUENCE [LARGE SCALE GENOMIC DNA]</scope>
</reference>
<evidence type="ECO:0000313" key="2">
    <source>
        <dbReference type="EMBL" id="CAK8679936.1"/>
    </source>
</evidence>
<dbReference type="EMBL" id="CAWYQH010000068">
    <property type="protein sequence ID" value="CAK8679936.1"/>
    <property type="molecule type" value="Genomic_DNA"/>
</dbReference>
<keyword evidence="3" id="KW-1185">Reference proteome</keyword>
<keyword evidence="1" id="KW-1133">Transmembrane helix</keyword>
<sequence length="115" mass="13394">MRPQVENNVTMQVLISSAIVLLLYAMIVYVIKLWIMFGMIVFLVRMYDGVNKEERNRILKLLIHPERGNVLTQKIKRSFMKMVKAEFSLVVEIKATGSRNDPRRLVKANQSLVKM</sequence>
<proteinExistence type="predicted"/>
<comment type="caution">
    <text evidence="2">The sequence shown here is derived from an EMBL/GenBank/DDBJ whole genome shotgun (WGS) entry which is preliminary data.</text>
</comment>
<evidence type="ECO:0000256" key="1">
    <source>
        <dbReference type="SAM" id="Phobius"/>
    </source>
</evidence>